<dbReference type="RefSeq" id="WP_154527228.1">
    <property type="nucleotide sequence ID" value="NZ_VULZ01000017.1"/>
</dbReference>
<proteinExistence type="inferred from homology"/>
<accession>A0A6L5XAV4</accession>
<dbReference type="EMBL" id="VULZ01000017">
    <property type="protein sequence ID" value="MSS15904.1"/>
    <property type="molecule type" value="Genomic_DNA"/>
</dbReference>
<feature type="region of interest" description="Disordered" evidence="5">
    <location>
        <begin position="724"/>
        <end position="745"/>
    </location>
</feature>
<evidence type="ECO:0000256" key="5">
    <source>
        <dbReference type="SAM" id="MobiDB-lite"/>
    </source>
</evidence>
<dbReference type="SUPFAM" id="SSF52279">
    <property type="entry name" value="Beta-D-glucan exohydrolase, C-terminal domain"/>
    <property type="match status" value="1"/>
</dbReference>
<evidence type="ECO:0000313" key="8">
    <source>
        <dbReference type="Proteomes" id="UP000481852"/>
    </source>
</evidence>
<dbReference type="InterPro" id="IPR026891">
    <property type="entry name" value="Fn3-like"/>
</dbReference>
<dbReference type="Pfam" id="PF01915">
    <property type="entry name" value="Glyco_hydro_3_C"/>
    <property type="match status" value="1"/>
</dbReference>
<dbReference type="AlphaFoldDB" id="A0A6L5XAV4"/>
<dbReference type="PANTHER" id="PTHR42715">
    <property type="entry name" value="BETA-GLUCOSIDASE"/>
    <property type="match status" value="1"/>
</dbReference>
<protein>
    <submittedName>
        <fullName evidence="7">Beta-glucosidase</fullName>
    </submittedName>
</protein>
<keyword evidence="8" id="KW-1185">Reference proteome</keyword>
<reference evidence="7 8" key="1">
    <citation type="submission" date="2019-08" db="EMBL/GenBank/DDBJ databases">
        <title>In-depth cultivation of the pig gut microbiome towards novel bacterial diversity and tailored functional studies.</title>
        <authorList>
            <person name="Wylensek D."/>
            <person name="Hitch T.C.A."/>
            <person name="Clavel T."/>
        </authorList>
    </citation>
    <scope>NUCLEOTIDE SEQUENCE [LARGE SCALE GENOMIC DNA]</scope>
    <source>
        <strain evidence="7 8">Oil+RF-744-WCA-WT-11</strain>
    </source>
</reference>
<dbReference type="InterPro" id="IPR019800">
    <property type="entry name" value="Glyco_hydro_3_AS"/>
</dbReference>
<dbReference type="SMART" id="SM01217">
    <property type="entry name" value="Fn3_like"/>
    <property type="match status" value="1"/>
</dbReference>
<dbReference type="Gene3D" id="2.60.40.10">
    <property type="entry name" value="Immunoglobulins"/>
    <property type="match status" value="1"/>
</dbReference>
<dbReference type="InterPro" id="IPR002772">
    <property type="entry name" value="Glyco_hydro_3_C"/>
</dbReference>
<evidence type="ECO:0000313" key="7">
    <source>
        <dbReference type="EMBL" id="MSS15904.1"/>
    </source>
</evidence>
<dbReference type="InterPro" id="IPR017853">
    <property type="entry name" value="GH"/>
</dbReference>
<dbReference type="InterPro" id="IPR013783">
    <property type="entry name" value="Ig-like_fold"/>
</dbReference>
<dbReference type="Pfam" id="PF14310">
    <property type="entry name" value="Fn3-like"/>
    <property type="match status" value="1"/>
</dbReference>
<evidence type="ECO:0000256" key="1">
    <source>
        <dbReference type="ARBA" id="ARBA00005336"/>
    </source>
</evidence>
<gene>
    <name evidence="7" type="ORF">FYJ35_12840</name>
</gene>
<dbReference type="InterPro" id="IPR050288">
    <property type="entry name" value="Cellulose_deg_GH3"/>
</dbReference>
<keyword evidence="2 4" id="KW-0378">Hydrolase</keyword>
<comment type="similarity">
    <text evidence="1 4">Belongs to the glycosyl hydrolase 3 family.</text>
</comment>
<keyword evidence="3" id="KW-0119">Carbohydrate metabolism</keyword>
<dbReference type="SUPFAM" id="SSF51445">
    <property type="entry name" value="(Trans)glycosidases"/>
    <property type="match status" value="1"/>
</dbReference>
<feature type="domain" description="Fibronectin type III-like" evidence="6">
    <location>
        <begin position="318"/>
        <end position="394"/>
    </location>
</feature>
<dbReference type="Gene3D" id="3.20.20.300">
    <property type="entry name" value="Glycoside hydrolase, family 3, N-terminal domain"/>
    <property type="match status" value="1"/>
</dbReference>
<dbReference type="InterPro" id="IPR036962">
    <property type="entry name" value="Glyco_hydro_3_N_sf"/>
</dbReference>
<sequence>MDIPTRLQTLDWERYTKCARQAAADGIVLLRNEKAVLPLPEGETVALFGASQLCYYKSGTGSGGMVNVSHVVSIREALEDEPSIRLNRSVLHLYDRYVDEHPFAAGEGWGKDPWSQAEMPLDKETAKQAGRDSRTAIVVIGRTAGEDRDNKAEPGSFLLTETELDMLRTVRGAFSRMVVLLNTGNVIDMRFADEIKPDAVLYVWQGGMVGGLGVVDVLTGRVNPSGHLTDTIAERIEDYPSSGNFGTGVRDVYQEDIYVGYRFFETVARDKVLYPFGYGLSYTTFRISARKKQSEPLARLSVDLEAEVTNTGHAAGREVVQVYAQAPQGVLGKPARVLVGFEKTRLLMPGESQTLQIQIPVRSFASFDESGKTAEISAWVLEEGRYDLYVGENVRDAVILDSEDGAFTLSEDWMVLQEEEALAPACRFDRMAMSEENGEVHLVYEETPLRTIDVEKRIYENLPGEAAQTGDRGLKLSDVEKGSCRLEDFVAQLSDEDLCAIIRGEGMGSPLVTPGTAAAFGGVTKRLRDFGIPAVCCDDGPSGMRFDCGDHAFSLPNGTMLACTFDRELNEQLFSFLGLEMVKNRVDCILGPGVNIHRNPLNGRNFEYFSEDPYLAGEMAAAQLRGLHQSGVTGVLKHFCANNRETRRHELDSVVSGRALREIYLRPFEIAVREGGADALMTTYGKVNGIHTASLYDLTTTILRNEWGFDGIVMTDWWAAMSEDPSELAPSEASEPGTGEAEGEDVRRLKRSIEGKTYDFSPMVRAQNDLYMVVPDGEKTAPSEDGEAGEPTTLSALQGGRLTRAELQRSAMNICRFAMKTEAMKRLLGHPTEVTVENVPEGEDLSAVESVTFQPVPQEGLELDLSSVHPQRGEDYLFGLQVTPNTHYRIELKAESVSGVLAQIPVSLFFTTIPVAEWMFGGGEGSEAVKETTFFSTTRNSVMRLHFGQSGLVLKSLRVQSIGT</sequence>
<evidence type="ECO:0000256" key="3">
    <source>
        <dbReference type="ARBA" id="ARBA00023277"/>
    </source>
</evidence>
<organism evidence="7 8">
    <name type="scientific">Porcincola intestinalis</name>
    <dbReference type="NCBI Taxonomy" id="2606632"/>
    <lineage>
        <taxon>Bacteria</taxon>
        <taxon>Bacillati</taxon>
        <taxon>Bacillota</taxon>
        <taxon>Clostridia</taxon>
        <taxon>Lachnospirales</taxon>
        <taxon>Lachnospiraceae</taxon>
        <taxon>Porcincola</taxon>
    </lineage>
</organism>
<dbReference type="InterPro" id="IPR001764">
    <property type="entry name" value="Glyco_hydro_3_N"/>
</dbReference>
<dbReference type="GO" id="GO:0004553">
    <property type="term" value="F:hydrolase activity, hydrolyzing O-glycosyl compounds"/>
    <property type="evidence" value="ECO:0007669"/>
    <property type="project" value="InterPro"/>
</dbReference>
<dbReference type="GO" id="GO:0005975">
    <property type="term" value="P:carbohydrate metabolic process"/>
    <property type="evidence" value="ECO:0007669"/>
    <property type="project" value="InterPro"/>
</dbReference>
<evidence type="ECO:0000259" key="6">
    <source>
        <dbReference type="SMART" id="SM01217"/>
    </source>
</evidence>
<evidence type="ECO:0000256" key="2">
    <source>
        <dbReference type="ARBA" id="ARBA00022801"/>
    </source>
</evidence>
<dbReference type="PROSITE" id="PS00775">
    <property type="entry name" value="GLYCOSYL_HYDROL_F3"/>
    <property type="match status" value="1"/>
</dbReference>
<evidence type="ECO:0000256" key="4">
    <source>
        <dbReference type="RuleBase" id="RU361161"/>
    </source>
</evidence>
<keyword evidence="4" id="KW-0326">Glycosidase</keyword>
<name>A0A6L5XAV4_9FIRM</name>
<dbReference type="PRINTS" id="PR00133">
    <property type="entry name" value="GLHYDRLASE3"/>
</dbReference>
<dbReference type="Pfam" id="PF00933">
    <property type="entry name" value="Glyco_hydro_3"/>
    <property type="match status" value="1"/>
</dbReference>
<dbReference type="InterPro" id="IPR036881">
    <property type="entry name" value="Glyco_hydro_3_C_sf"/>
</dbReference>
<dbReference type="PANTHER" id="PTHR42715:SF10">
    <property type="entry name" value="BETA-GLUCOSIDASE"/>
    <property type="match status" value="1"/>
</dbReference>
<dbReference type="Proteomes" id="UP000481852">
    <property type="component" value="Unassembled WGS sequence"/>
</dbReference>
<comment type="caution">
    <text evidence="7">The sequence shown here is derived from an EMBL/GenBank/DDBJ whole genome shotgun (WGS) entry which is preliminary data.</text>
</comment>
<dbReference type="Gene3D" id="3.40.50.1700">
    <property type="entry name" value="Glycoside hydrolase family 3 C-terminal domain"/>
    <property type="match status" value="1"/>
</dbReference>